<evidence type="ECO:0000256" key="5">
    <source>
        <dbReference type="ARBA" id="ARBA00023065"/>
    </source>
</evidence>
<evidence type="ECO:0000313" key="14">
    <source>
        <dbReference type="Proteomes" id="UP000000323"/>
    </source>
</evidence>
<dbReference type="CDD" id="cd00400">
    <property type="entry name" value="Voltage_gated_ClC"/>
    <property type="match status" value="1"/>
</dbReference>
<dbReference type="KEGG" id="ttr:Tter_1084"/>
<evidence type="ECO:0000256" key="6">
    <source>
        <dbReference type="ARBA" id="ARBA00023136"/>
    </source>
</evidence>
<evidence type="ECO:0000256" key="1">
    <source>
        <dbReference type="ARBA" id="ARBA00004141"/>
    </source>
</evidence>
<evidence type="ECO:0000256" key="8">
    <source>
        <dbReference type="ARBA" id="ARBA00023214"/>
    </source>
</evidence>
<evidence type="ECO:0000259" key="12">
    <source>
        <dbReference type="PROSITE" id="PS51371"/>
    </source>
</evidence>
<keyword evidence="4 11" id="KW-1133">Transmembrane helix</keyword>
<feature type="transmembrane region" description="Helical" evidence="11">
    <location>
        <begin position="327"/>
        <end position="347"/>
    </location>
</feature>
<dbReference type="SUPFAM" id="SSF81340">
    <property type="entry name" value="Clc chloride channel"/>
    <property type="match status" value="1"/>
</dbReference>
<feature type="transmembrane region" description="Helical" evidence="11">
    <location>
        <begin position="32"/>
        <end position="60"/>
    </location>
</feature>
<feature type="transmembrane region" description="Helical" evidence="11">
    <location>
        <begin position="410"/>
        <end position="429"/>
    </location>
</feature>
<reference evidence="14" key="1">
    <citation type="journal article" date="2010" name="Stand. Genomic Sci.">
        <title>Complete genome sequence of 'Thermobaculum terrenum' type strain (YNP1).</title>
        <authorList>
            <person name="Kiss H."/>
            <person name="Cleland D."/>
            <person name="Lapidus A."/>
            <person name="Lucas S."/>
            <person name="Glavina Del Rio T."/>
            <person name="Nolan M."/>
            <person name="Tice H."/>
            <person name="Han C."/>
            <person name="Goodwin L."/>
            <person name="Pitluck S."/>
            <person name="Liolios K."/>
            <person name="Ivanova N."/>
            <person name="Mavromatis K."/>
            <person name="Ovchinnikova G."/>
            <person name="Pati A."/>
            <person name="Chen A."/>
            <person name="Palaniappan K."/>
            <person name="Land M."/>
            <person name="Hauser L."/>
            <person name="Chang Y."/>
            <person name="Jeffries C."/>
            <person name="Lu M."/>
            <person name="Brettin T."/>
            <person name="Detter J."/>
            <person name="Goker M."/>
            <person name="Tindall B."/>
            <person name="Beck B."/>
            <person name="McDermott T."/>
            <person name="Woyke T."/>
            <person name="Bristow J."/>
            <person name="Eisen J."/>
            <person name="Markowitz V."/>
            <person name="Hugenholtz P."/>
            <person name="Kyrpides N."/>
            <person name="Klenk H."/>
            <person name="Cheng J."/>
        </authorList>
    </citation>
    <scope>NUCLEOTIDE SEQUENCE [LARGE SCALE GENOMIC DNA]</scope>
    <source>
        <strain evidence="14">ATCC BAA-798 / YNP1</strain>
    </source>
</reference>
<dbReference type="Proteomes" id="UP000000323">
    <property type="component" value="Chromosome 1"/>
</dbReference>
<evidence type="ECO:0000256" key="11">
    <source>
        <dbReference type="SAM" id="Phobius"/>
    </source>
</evidence>
<protein>
    <submittedName>
        <fullName evidence="13">Chloride channel core</fullName>
    </submittedName>
</protein>
<dbReference type="InterPro" id="IPR001807">
    <property type="entry name" value="ClC"/>
</dbReference>
<evidence type="ECO:0000256" key="4">
    <source>
        <dbReference type="ARBA" id="ARBA00022989"/>
    </source>
</evidence>
<dbReference type="InterPro" id="IPR000644">
    <property type="entry name" value="CBS_dom"/>
</dbReference>
<keyword evidence="14" id="KW-1185">Reference proteome</keyword>
<dbReference type="InterPro" id="IPR050368">
    <property type="entry name" value="ClC-type_chloride_channel"/>
</dbReference>
<dbReference type="InterPro" id="IPR014743">
    <property type="entry name" value="Cl-channel_core"/>
</dbReference>
<keyword evidence="3 11" id="KW-0812">Transmembrane</keyword>
<dbReference type="SUPFAM" id="SSF54631">
    <property type="entry name" value="CBS-domain pair"/>
    <property type="match status" value="1"/>
</dbReference>
<feature type="transmembrane region" description="Helical" evidence="11">
    <location>
        <begin position="245"/>
        <end position="275"/>
    </location>
</feature>
<dbReference type="PANTHER" id="PTHR43427:SF6">
    <property type="entry name" value="CHLORIDE CHANNEL PROTEIN CLC-E"/>
    <property type="match status" value="1"/>
</dbReference>
<keyword evidence="7" id="KW-0869">Chloride channel</keyword>
<keyword evidence="8" id="KW-0868">Chloride</keyword>
<dbReference type="AlphaFoldDB" id="D1CB35"/>
<dbReference type="GO" id="GO:0005254">
    <property type="term" value="F:chloride channel activity"/>
    <property type="evidence" value="ECO:0007669"/>
    <property type="project" value="UniProtKB-KW"/>
</dbReference>
<dbReference type="PROSITE" id="PS51371">
    <property type="entry name" value="CBS"/>
    <property type="match status" value="1"/>
</dbReference>
<keyword evidence="9" id="KW-0407">Ion channel</keyword>
<dbReference type="Pfam" id="PF00571">
    <property type="entry name" value="CBS"/>
    <property type="match status" value="1"/>
</dbReference>
<dbReference type="HOGENOM" id="CLU_015263_5_0_0"/>
<feature type="transmembrane region" description="Helical" evidence="11">
    <location>
        <begin position="80"/>
        <end position="100"/>
    </location>
</feature>
<dbReference type="PANTHER" id="PTHR43427">
    <property type="entry name" value="CHLORIDE CHANNEL PROTEIN CLC-E"/>
    <property type="match status" value="1"/>
</dbReference>
<gene>
    <name evidence="13" type="ordered locus">Tter_1084</name>
</gene>
<feature type="transmembrane region" description="Helical" evidence="11">
    <location>
        <begin position="215"/>
        <end position="233"/>
    </location>
</feature>
<organism evidence="13 14">
    <name type="scientific">Thermobaculum terrenum (strain ATCC BAA-798 / CCMEE 7001 / YNP1)</name>
    <dbReference type="NCBI Taxonomy" id="525904"/>
    <lineage>
        <taxon>Bacteria</taxon>
        <taxon>Bacillati</taxon>
        <taxon>Chloroflexota</taxon>
        <taxon>Chloroflexia</taxon>
        <taxon>Candidatus Thermobaculales</taxon>
        <taxon>Candidatus Thermobaculaceae</taxon>
        <taxon>Thermobaculum</taxon>
    </lineage>
</organism>
<dbReference type="GO" id="GO:0034707">
    <property type="term" value="C:chloride channel complex"/>
    <property type="evidence" value="ECO:0007669"/>
    <property type="project" value="UniProtKB-KW"/>
</dbReference>
<dbReference type="eggNOG" id="COG0517">
    <property type="taxonomic scope" value="Bacteria"/>
</dbReference>
<dbReference type="EMBL" id="CP001825">
    <property type="protein sequence ID" value="ACZ42000.1"/>
    <property type="molecule type" value="Genomic_DNA"/>
</dbReference>
<name>D1CB35_THET1</name>
<comment type="subcellular location">
    <subcellularLocation>
        <location evidence="1">Membrane</location>
        <topology evidence="1">Multi-pass membrane protein</topology>
    </subcellularLocation>
</comment>
<keyword evidence="10" id="KW-0129">CBS domain</keyword>
<evidence type="ECO:0000256" key="2">
    <source>
        <dbReference type="ARBA" id="ARBA00022448"/>
    </source>
</evidence>
<dbReference type="Gene3D" id="3.10.580.10">
    <property type="entry name" value="CBS-domain"/>
    <property type="match status" value="1"/>
</dbReference>
<evidence type="ECO:0000256" key="9">
    <source>
        <dbReference type="ARBA" id="ARBA00023303"/>
    </source>
</evidence>
<dbReference type="InterPro" id="IPR046342">
    <property type="entry name" value="CBS_dom_sf"/>
</dbReference>
<feature type="transmembrane region" description="Helical" evidence="11">
    <location>
        <begin position="179"/>
        <end position="203"/>
    </location>
</feature>
<evidence type="ECO:0000313" key="13">
    <source>
        <dbReference type="EMBL" id="ACZ42000.1"/>
    </source>
</evidence>
<dbReference type="PRINTS" id="PR00762">
    <property type="entry name" value="CLCHANNEL"/>
</dbReference>
<keyword evidence="5" id="KW-0406">Ion transport</keyword>
<dbReference type="Pfam" id="PF00654">
    <property type="entry name" value="Voltage_CLC"/>
    <property type="match status" value="1"/>
</dbReference>
<keyword evidence="6 11" id="KW-0472">Membrane</keyword>
<feature type="transmembrane region" description="Helical" evidence="11">
    <location>
        <begin position="287"/>
        <end position="306"/>
    </location>
</feature>
<sequence length="606" mass="66165">MSILVERGLRTLHREARDARPRLGDFSASPRLIYISALAIIVGIVGAFLALILLYLIHFFTSLFFFQRISFQDVSPSRNHLGLAVLFVPVIGGIIVGLMARYGSEKIRGHGIPEAIEAILINGSKVEPRLAILKPVSSAITIGSGGPFGAEGPIIMTGGAFGSLIAQLLRLSSSERKTLLVAGAAAGMAAVFGAPLAAIALAVEVLLFEWRPRSLIPVAISSAIAGALRYYLLGTPPIFPTPTHTFYPTLMVLVDCFITGLVAGLLSLILTWMVYTVEDIFRKLPVHWMWWPAIGGVFVGIGGLIYPRALGVGYDVIADMLRGQNTWQLILGILLVKSAIWAIALGSGTSGGVLAPILMIGGSIGIIESHIFPSMGEGFWPMLSMSAVLGGAMRAPLTAIIFALELTHDIHSVIPLILVVIVSYGFTVLTMRRSILTEKLDRRGYHLTYEYSPDPLELHFASEAMDTNARLIPKDMTVGEFVDRLGKDIPLHQRLYSIVGDNNILLGIVTQSLIKGVPPSTKIIDVAEKHPIVAYPYETMRSIAYRMAEHGITRMPVVEPDSERVLGVITLGSLLQARKRRLLEERVRERVIKIKWNREPIRVRTN</sequence>
<evidence type="ECO:0000256" key="10">
    <source>
        <dbReference type="PROSITE-ProRule" id="PRU00703"/>
    </source>
</evidence>
<dbReference type="STRING" id="525904.Tter_1084"/>
<feature type="transmembrane region" description="Helical" evidence="11">
    <location>
        <begin position="379"/>
        <end position="404"/>
    </location>
</feature>
<dbReference type="SMART" id="SM00116">
    <property type="entry name" value="CBS"/>
    <property type="match status" value="2"/>
</dbReference>
<feature type="domain" description="CBS" evidence="12">
    <location>
        <begin position="527"/>
        <end position="585"/>
    </location>
</feature>
<dbReference type="Gene3D" id="1.10.3080.10">
    <property type="entry name" value="Clc chloride channel"/>
    <property type="match status" value="1"/>
</dbReference>
<evidence type="ECO:0000256" key="3">
    <source>
        <dbReference type="ARBA" id="ARBA00022692"/>
    </source>
</evidence>
<dbReference type="RefSeq" id="WP_012875035.1">
    <property type="nucleotide sequence ID" value="NC_013525.1"/>
</dbReference>
<proteinExistence type="predicted"/>
<accession>D1CB35</accession>
<evidence type="ECO:0000256" key="7">
    <source>
        <dbReference type="ARBA" id="ARBA00023173"/>
    </source>
</evidence>
<dbReference type="eggNOG" id="COG0038">
    <property type="taxonomic scope" value="Bacteria"/>
</dbReference>
<keyword evidence="2" id="KW-0813">Transport</keyword>